<organism evidence="4 5">
    <name type="scientific">Burkholderia multivorans</name>
    <dbReference type="NCBI Taxonomy" id="87883"/>
    <lineage>
        <taxon>Bacteria</taxon>
        <taxon>Pseudomonadati</taxon>
        <taxon>Pseudomonadota</taxon>
        <taxon>Betaproteobacteria</taxon>
        <taxon>Burkholderiales</taxon>
        <taxon>Burkholderiaceae</taxon>
        <taxon>Burkholderia</taxon>
        <taxon>Burkholderia cepacia complex</taxon>
    </lineage>
</organism>
<dbReference type="InterPro" id="IPR058163">
    <property type="entry name" value="LysR-type_TF_proteobact-type"/>
</dbReference>
<dbReference type="InterPro" id="IPR005119">
    <property type="entry name" value="LysR_subst-bd"/>
</dbReference>
<dbReference type="EMBL" id="FKJW01000003">
    <property type="protein sequence ID" value="SAK17187.1"/>
    <property type="molecule type" value="Genomic_DNA"/>
</dbReference>
<dbReference type="PANTHER" id="PTHR30537:SF5">
    <property type="entry name" value="HTH-TYPE TRANSCRIPTIONAL ACTIVATOR TTDR-RELATED"/>
    <property type="match status" value="1"/>
</dbReference>
<evidence type="ECO:0000256" key="2">
    <source>
        <dbReference type="SAM" id="MobiDB-lite"/>
    </source>
</evidence>
<accession>A0ABD7LIU0</accession>
<dbReference type="Proteomes" id="UP000196218">
    <property type="component" value="Unassembled WGS sequence"/>
</dbReference>
<dbReference type="SUPFAM" id="SSF53850">
    <property type="entry name" value="Periplasmic binding protein-like II"/>
    <property type="match status" value="1"/>
</dbReference>
<evidence type="ECO:0000259" key="3">
    <source>
        <dbReference type="Pfam" id="PF03466"/>
    </source>
</evidence>
<evidence type="ECO:0000256" key="1">
    <source>
        <dbReference type="ARBA" id="ARBA00009437"/>
    </source>
</evidence>
<name>A0ABD7LIU0_9BURK</name>
<sequence>MPASSTDGPTERSRCGHAAADGQVEQRVVRPRIVAGDAEAQLAFVRAGLGVAQLATWLVRDNLKAGRLVAILDEAATDGLPLSLIWPVARQLTPKIHVLVQKLEAHLHTG</sequence>
<reference evidence="4 5" key="1">
    <citation type="submission" date="2016-04" db="EMBL/GenBank/DDBJ databases">
        <authorList>
            <person name="Peeters C."/>
        </authorList>
    </citation>
    <scope>NUCLEOTIDE SEQUENCE [LARGE SCALE GENOMIC DNA]</scope>
    <source>
        <strain evidence="4">LMG 29311</strain>
    </source>
</reference>
<feature type="region of interest" description="Disordered" evidence="2">
    <location>
        <begin position="1"/>
        <end position="21"/>
    </location>
</feature>
<dbReference type="AlphaFoldDB" id="A0ABD7LIU0"/>
<comment type="similarity">
    <text evidence="1">Belongs to the LysR transcriptional regulatory family.</text>
</comment>
<feature type="domain" description="LysR substrate-binding" evidence="3">
    <location>
        <begin position="17"/>
        <end position="106"/>
    </location>
</feature>
<dbReference type="PANTHER" id="PTHR30537">
    <property type="entry name" value="HTH-TYPE TRANSCRIPTIONAL REGULATOR"/>
    <property type="match status" value="1"/>
</dbReference>
<gene>
    <name evidence="4" type="ORF">UA18_01731</name>
</gene>
<comment type="caution">
    <text evidence="4">The sequence shown here is derived from an EMBL/GenBank/DDBJ whole genome shotgun (WGS) entry which is preliminary data.</text>
</comment>
<dbReference type="Gene3D" id="3.40.190.290">
    <property type="match status" value="1"/>
</dbReference>
<proteinExistence type="inferred from homology"/>
<evidence type="ECO:0000313" key="5">
    <source>
        <dbReference type="Proteomes" id="UP000196218"/>
    </source>
</evidence>
<dbReference type="Pfam" id="PF03466">
    <property type="entry name" value="LysR_substrate"/>
    <property type="match status" value="1"/>
</dbReference>
<evidence type="ECO:0000313" key="4">
    <source>
        <dbReference type="EMBL" id="SAK17187.1"/>
    </source>
</evidence>
<protein>
    <submittedName>
        <fullName evidence="4">LysR family transcriptional regulator</fullName>
    </submittedName>
</protein>